<dbReference type="Pfam" id="PF01683">
    <property type="entry name" value="EB"/>
    <property type="match status" value="2"/>
</dbReference>
<organism evidence="2">
    <name type="scientific">Gongylonema pulchrum</name>
    <dbReference type="NCBI Taxonomy" id="637853"/>
    <lineage>
        <taxon>Eukaryota</taxon>
        <taxon>Metazoa</taxon>
        <taxon>Ecdysozoa</taxon>
        <taxon>Nematoda</taxon>
        <taxon>Chromadorea</taxon>
        <taxon>Rhabditida</taxon>
        <taxon>Spirurina</taxon>
        <taxon>Spiruromorpha</taxon>
        <taxon>Spiruroidea</taxon>
        <taxon>Gongylonematidae</taxon>
        <taxon>Gongylonema</taxon>
    </lineage>
</organism>
<reference evidence="2" key="1">
    <citation type="submission" date="2016-06" db="UniProtKB">
        <authorList>
            <consortium name="WormBaseParasite"/>
        </authorList>
    </citation>
    <scope>IDENTIFICATION</scope>
</reference>
<dbReference type="PANTHER" id="PTHR39069">
    <property type="entry name" value="ECDYSONE-INDUCIBLE GENE E1, ISOFORM A"/>
    <property type="match status" value="1"/>
</dbReference>
<protein>
    <submittedName>
        <fullName evidence="2">EB domain-containing protein</fullName>
    </submittedName>
</protein>
<evidence type="ECO:0000259" key="1">
    <source>
        <dbReference type="Pfam" id="PF01683"/>
    </source>
</evidence>
<name>A0A183EZ65_9BILA</name>
<dbReference type="InterPro" id="IPR006149">
    <property type="entry name" value="EB_dom"/>
</dbReference>
<evidence type="ECO:0000313" key="2">
    <source>
        <dbReference type="WBParaSite" id="GPUH_0002628601-mRNA-1"/>
    </source>
</evidence>
<proteinExistence type="predicted"/>
<dbReference type="PANTHER" id="PTHR39069:SF8">
    <property type="entry name" value="FI17111P1"/>
    <property type="match status" value="1"/>
</dbReference>
<dbReference type="AlphaFoldDB" id="A0A183EZ65"/>
<feature type="domain" description="EB" evidence="1">
    <location>
        <begin position="124"/>
        <end position="157"/>
    </location>
</feature>
<accession>A0A183EZ65</accession>
<feature type="domain" description="EB" evidence="1">
    <location>
        <begin position="72"/>
        <end position="111"/>
    </location>
</feature>
<dbReference type="WBParaSite" id="GPUH_0002628601-mRNA-1">
    <property type="protein sequence ID" value="GPUH_0002628601-mRNA-1"/>
    <property type="gene ID" value="GPUH_0002628601"/>
</dbReference>
<sequence>LLLTEHDLELSLSTLAPLLVLNRSADTPERKLNHTQFNVTQLSLSTLAPLLVLNRSADTPERKLNHTQFNVTRVSLRTNRCESNEDCKGGSYCLGYRCICPTNMIMKNGLCHRMFPFLRERAGHLGGRCTMNHTCIARNTVCQNGVCVCLPGHRIFGSTECIPKSTASLYITRTPAPNTTGSTNEITELATNEALSSVAETDGLVMMGTSLDSGFPTANSVTDTGTERIPPHRRAEIIVNISGGVCNETTLCLFFSICNNGVCKCPLGSRISETECKFIVDGKLESSFQRPYG</sequence>